<proteinExistence type="predicted"/>
<feature type="transmembrane region" description="Helical" evidence="8">
    <location>
        <begin position="389"/>
        <end position="406"/>
    </location>
</feature>
<keyword evidence="5" id="KW-0067">ATP-binding</keyword>
<dbReference type="InterPro" id="IPR043926">
    <property type="entry name" value="ABCG_dom"/>
</dbReference>
<name>A0ABR1G1K2_AURAN</name>
<evidence type="ECO:0000259" key="9">
    <source>
        <dbReference type="PROSITE" id="PS50893"/>
    </source>
</evidence>
<feature type="transmembrane region" description="Helical" evidence="8">
    <location>
        <begin position="501"/>
        <end position="522"/>
    </location>
</feature>
<dbReference type="Proteomes" id="UP001363151">
    <property type="component" value="Unassembled WGS sequence"/>
</dbReference>
<keyword evidence="4" id="KW-0547">Nucleotide-binding</keyword>
<dbReference type="SUPFAM" id="SSF52540">
    <property type="entry name" value="P-loop containing nucleoside triphosphate hydrolases"/>
    <property type="match status" value="1"/>
</dbReference>
<evidence type="ECO:0000256" key="1">
    <source>
        <dbReference type="ARBA" id="ARBA00004141"/>
    </source>
</evidence>
<feature type="transmembrane region" description="Helical" evidence="8">
    <location>
        <begin position="472"/>
        <end position="495"/>
    </location>
</feature>
<keyword evidence="3 8" id="KW-0812">Transmembrane</keyword>
<dbReference type="Pfam" id="PF01061">
    <property type="entry name" value="ABC2_membrane"/>
    <property type="match status" value="1"/>
</dbReference>
<evidence type="ECO:0000256" key="3">
    <source>
        <dbReference type="ARBA" id="ARBA00022692"/>
    </source>
</evidence>
<dbReference type="Pfam" id="PF19055">
    <property type="entry name" value="ABC2_membrane_7"/>
    <property type="match status" value="1"/>
</dbReference>
<sequence>MCRNTHEMTAPLLDDDAEAGAGSLRLDWERVTAHVGAAPPSRLERVFCRRKDDAPRLKVALDAASGSVAPGEMACMLGPSGAGKTTLLSILGARPQLGAGGSWTGRVLVNNAAPRKLWLRDLGFVMQRDIFFDTLTVGQELAFAAATRLPRSWTPERRRQRAAEVAAQLGLTSVLPSKIGSAVERGLSGGEVKRLNICVELLNDPRLLLLDEPLTGLDSSRAFSVLEALRARATAGHRAILLSVHQPTSKLWLLFDKLVLMAPGGRVAYEGSASDAEAFFESCGLPLPASWNPPDHYVECLGDELLAAKLLAARAEKPREAADGGGALVAREPWPAFGAQVRALAGRGLRNARGTMLKPLEWVLVLCLALIWGWLWYRVDAPGGRAAHASDVVSVVFFVVAQWSWGPAFQQLGAFPSERDVLTKERASEVYSIEAYFVAKLLCELPVLALMPLAFLIILLPMVAVPRSCFAAVYGAALLVSWVSQSLSNAISAAVFKTDHATTVVIIAMVYCMCCGGFFIDMEQQPGAISWVRFTSYWYYSMGLFAKVALLPYDTPHHDMRAEIDTYSFSTLSLRMDVAVLVAYGTAFRVLTYLFLKCSRKLRFS</sequence>
<feature type="transmembrane region" description="Helical" evidence="8">
    <location>
        <begin position="534"/>
        <end position="553"/>
    </location>
</feature>
<dbReference type="PANTHER" id="PTHR48041">
    <property type="entry name" value="ABC TRANSPORTER G FAMILY MEMBER 28"/>
    <property type="match status" value="1"/>
</dbReference>
<keyword evidence="11" id="KW-1185">Reference proteome</keyword>
<feature type="transmembrane region" description="Helical" evidence="8">
    <location>
        <begin position="445"/>
        <end position="465"/>
    </location>
</feature>
<feature type="transmembrane region" description="Helical" evidence="8">
    <location>
        <begin position="359"/>
        <end position="377"/>
    </location>
</feature>
<evidence type="ECO:0000256" key="7">
    <source>
        <dbReference type="ARBA" id="ARBA00023136"/>
    </source>
</evidence>
<evidence type="ECO:0000256" key="4">
    <source>
        <dbReference type="ARBA" id="ARBA00022741"/>
    </source>
</evidence>
<dbReference type="InterPro" id="IPR013525">
    <property type="entry name" value="ABC2_TM"/>
</dbReference>
<dbReference type="PROSITE" id="PS50893">
    <property type="entry name" value="ABC_TRANSPORTER_2"/>
    <property type="match status" value="1"/>
</dbReference>
<dbReference type="PANTHER" id="PTHR48041:SF63">
    <property type="entry name" value="EARLY GENE AT 23, ISOFORM C"/>
    <property type="match status" value="1"/>
</dbReference>
<dbReference type="Gene3D" id="3.40.50.300">
    <property type="entry name" value="P-loop containing nucleotide triphosphate hydrolases"/>
    <property type="match status" value="1"/>
</dbReference>
<comment type="caution">
    <text evidence="10">The sequence shown here is derived from an EMBL/GenBank/DDBJ whole genome shotgun (WGS) entry which is preliminary data.</text>
</comment>
<evidence type="ECO:0000256" key="6">
    <source>
        <dbReference type="ARBA" id="ARBA00022989"/>
    </source>
</evidence>
<comment type="subcellular location">
    <subcellularLocation>
        <location evidence="1">Membrane</location>
        <topology evidence="1">Multi-pass membrane protein</topology>
    </subcellularLocation>
</comment>
<gene>
    <name evidence="10" type="ORF">SO694_00017435</name>
</gene>
<evidence type="ECO:0000256" key="2">
    <source>
        <dbReference type="ARBA" id="ARBA00022448"/>
    </source>
</evidence>
<evidence type="ECO:0000256" key="5">
    <source>
        <dbReference type="ARBA" id="ARBA00022840"/>
    </source>
</evidence>
<dbReference type="InterPro" id="IPR003593">
    <property type="entry name" value="AAA+_ATPase"/>
</dbReference>
<organism evidence="10 11">
    <name type="scientific">Aureococcus anophagefferens</name>
    <name type="common">Harmful bloom alga</name>
    <dbReference type="NCBI Taxonomy" id="44056"/>
    <lineage>
        <taxon>Eukaryota</taxon>
        <taxon>Sar</taxon>
        <taxon>Stramenopiles</taxon>
        <taxon>Ochrophyta</taxon>
        <taxon>Pelagophyceae</taxon>
        <taxon>Pelagomonadales</taxon>
        <taxon>Pelagomonadaceae</taxon>
        <taxon>Aureococcus</taxon>
    </lineage>
</organism>
<dbReference type="InterPro" id="IPR050352">
    <property type="entry name" value="ABCG_transporters"/>
</dbReference>
<reference evidence="10 11" key="1">
    <citation type="submission" date="2024-03" db="EMBL/GenBank/DDBJ databases">
        <title>Aureococcus anophagefferens CCMP1851 and Kratosvirus quantuckense: Draft genome of a second virus-susceptible host strain in the model system.</title>
        <authorList>
            <person name="Chase E."/>
            <person name="Truchon A.R."/>
            <person name="Schepens W."/>
            <person name="Wilhelm S.W."/>
        </authorList>
    </citation>
    <scope>NUCLEOTIDE SEQUENCE [LARGE SCALE GENOMIC DNA]</scope>
    <source>
        <strain evidence="10 11">CCMP1851</strain>
    </source>
</reference>
<dbReference type="EMBL" id="JBBJCI010000142">
    <property type="protein sequence ID" value="KAK7242543.1"/>
    <property type="molecule type" value="Genomic_DNA"/>
</dbReference>
<dbReference type="SMART" id="SM00382">
    <property type="entry name" value="AAA"/>
    <property type="match status" value="1"/>
</dbReference>
<feature type="transmembrane region" description="Helical" evidence="8">
    <location>
        <begin position="573"/>
        <end position="596"/>
    </location>
</feature>
<keyword evidence="6 8" id="KW-1133">Transmembrane helix</keyword>
<evidence type="ECO:0000313" key="11">
    <source>
        <dbReference type="Proteomes" id="UP001363151"/>
    </source>
</evidence>
<accession>A0ABR1G1K2</accession>
<evidence type="ECO:0000256" key="8">
    <source>
        <dbReference type="SAM" id="Phobius"/>
    </source>
</evidence>
<dbReference type="Pfam" id="PF00005">
    <property type="entry name" value="ABC_tran"/>
    <property type="match status" value="1"/>
</dbReference>
<dbReference type="InterPro" id="IPR003439">
    <property type="entry name" value="ABC_transporter-like_ATP-bd"/>
</dbReference>
<dbReference type="InterPro" id="IPR027417">
    <property type="entry name" value="P-loop_NTPase"/>
</dbReference>
<keyword evidence="7 8" id="KW-0472">Membrane</keyword>
<keyword evidence="2" id="KW-0813">Transport</keyword>
<evidence type="ECO:0000313" key="10">
    <source>
        <dbReference type="EMBL" id="KAK7242543.1"/>
    </source>
</evidence>
<feature type="domain" description="ABC transporter" evidence="9">
    <location>
        <begin position="41"/>
        <end position="289"/>
    </location>
</feature>
<protein>
    <submittedName>
        <fullName evidence="10">ABC transporter</fullName>
    </submittedName>
</protein>